<keyword evidence="2" id="KW-0812">Transmembrane</keyword>
<evidence type="ECO:0000313" key="4">
    <source>
        <dbReference type="Proteomes" id="UP000094285"/>
    </source>
</evidence>
<feature type="transmembrane region" description="Helical" evidence="2">
    <location>
        <begin position="87"/>
        <end position="106"/>
    </location>
</feature>
<evidence type="ECO:0000256" key="2">
    <source>
        <dbReference type="SAM" id="Phobius"/>
    </source>
</evidence>
<evidence type="ECO:0000313" key="3">
    <source>
        <dbReference type="EMBL" id="ODV82129.1"/>
    </source>
</evidence>
<dbReference type="RefSeq" id="XP_020067251.1">
    <property type="nucleotide sequence ID" value="XM_020209287.1"/>
</dbReference>
<dbReference type="Proteomes" id="UP000094285">
    <property type="component" value="Unassembled WGS sequence"/>
</dbReference>
<organism evidence="3 4">
    <name type="scientific">Suhomyces tanzawaensis NRRL Y-17324</name>
    <dbReference type="NCBI Taxonomy" id="984487"/>
    <lineage>
        <taxon>Eukaryota</taxon>
        <taxon>Fungi</taxon>
        <taxon>Dikarya</taxon>
        <taxon>Ascomycota</taxon>
        <taxon>Saccharomycotina</taxon>
        <taxon>Pichiomycetes</taxon>
        <taxon>Debaryomycetaceae</taxon>
        <taxon>Suhomyces</taxon>
    </lineage>
</organism>
<sequence>MLPRVVSRRILPQTRAPIARRFASDVEAGEIKGNRFKDHKLEETPKTSGYKPHPHASAGITNGTAGKRLFPTFSSAYNSYKQEIPKAFGALAAIGAILLVWPALVVKSSNFIDDVPQTSTAAVTIDKFGLTGAKPVVDIPQTYSRKDKPADDDE</sequence>
<evidence type="ECO:0000256" key="1">
    <source>
        <dbReference type="SAM" id="MobiDB-lite"/>
    </source>
</evidence>
<keyword evidence="2" id="KW-0472">Membrane</keyword>
<dbReference type="STRING" id="984487.A0A1E4SRJ0"/>
<reference evidence="4" key="1">
    <citation type="submission" date="2016-05" db="EMBL/GenBank/DDBJ databases">
        <title>Comparative genomics of biotechnologically important yeasts.</title>
        <authorList>
            <consortium name="DOE Joint Genome Institute"/>
            <person name="Riley R."/>
            <person name="Haridas S."/>
            <person name="Wolfe K.H."/>
            <person name="Lopes M.R."/>
            <person name="Hittinger C.T."/>
            <person name="Goker M."/>
            <person name="Salamov A."/>
            <person name="Wisecaver J."/>
            <person name="Long T.M."/>
            <person name="Aerts A.L."/>
            <person name="Barry K."/>
            <person name="Choi C."/>
            <person name="Clum A."/>
            <person name="Coughlan A.Y."/>
            <person name="Deshpande S."/>
            <person name="Douglass A.P."/>
            <person name="Hanson S.J."/>
            <person name="Klenk H.-P."/>
            <person name="Labutti K."/>
            <person name="Lapidus A."/>
            <person name="Lindquist E."/>
            <person name="Lipzen A."/>
            <person name="Meier-Kolthoff J.P."/>
            <person name="Ohm R.A."/>
            <person name="Otillar R.P."/>
            <person name="Pangilinan J."/>
            <person name="Peng Y."/>
            <person name="Rokas A."/>
            <person name="Rosa C.A."/>
            <person name="Scheuner C."/>
            <person name="Sibirny A.A."/>
            <person name="Slot J.C."/>
            <person name="Stielow J.B."/>
            <person name="Sun H."/>
            <person name="Kurtzman C.P."/>
            <person name="Blackwell M."/>
            <person name="Grigoriev I.V."/>
            <person name="Jeffries T.W."/>
        </authorList>
    </citation>
    <scope>NUCLEOTIDE SEQUENCE [LARGE SCALE GENOMIC DNA]</scope>
    <source>
        <strain evidence="4">NRRL Y-17324</strain>
    </source>
</reference>
<name>A0A1E4SRJ0_9ASCO</name>
<accession>A0A1E4SRJ0</accession>
<dbReference type="EMBL" id="KV453909">
    <property type="protein sequence ID" value="ODV82129.1"/>
    <property type="molecule type" value="Genomic_DNA"/>
</dbReference>
<protein>
    <submittedName>
        <fullName evidence="3">Uncharacterized protein</fullName>
    </submittedName>
</protein>
<keyword evidence="4" id="KW-1185">Reference proteome</keyword>
<proteinExistence type="predicted"/>
<keyword evidence="2" id="KW-1133">Transmembrane helix</keyword>
<feature type="region of interest" description="Disordered" evidence="1">
    <location>
        <begin position="33"/>
        <end position="63"/>
    </location>
</feature>
<gene>
    <name evidence="3" type="ORF">CANTADRAFT_46067</name>
</gene>
<dbReference type="GeneID" id="30983423"/>
<dbReference type="AlphaFoldDB" id="A0A1E4SRJ0"/>
<feature type="compositionally biased region" description="Basic and acidic residues" evidence="1">
    <location>
        <begin position="33"/>
        <end position="45"/>
    </location>
</feature>